<evidence type="ECO:0000313" key="6">
    <source>
        <dbReference type="EMBL" id="CAF1107301.1"/>
    </source>
</evidence>
<dbReference type="InterPro" id="IPR052410">
    <property type="entry name" value="DRC5"/>
</dbReference>
<dbReference type="InterPro" id="IPR032675">
    <property type="entry name" value="LRR_dom_sf"/>
</dbReference>
<dbReference type="AlphaFoldDB" id="A0A814H3J7"/>
<dbReference type="Pfam" id="PF13516">
    <property type="entry name" value="LRR_6"/>
    <property type="match status" value="2"/>
</dbReference>
<evidence type="ECO:0000313" key="7">
    <source>
        <dbReference type="Proteomes" id="UP000663854"/>
    </source>
</evidence>
<dbReference type="Gene3D" id="3.80.10.10">
    <property type="entry name" value="Ribonuclease Inhibitor"/>
    <property type="match status" value="2"/>
</dbReference>
<dbReference type="PANTHER" id="PTHR24107">
    <property type="entry name" value="YNEIN REGULATORY COMPLEX SUBUNIT 5"/>
    <property type="match status" value="1"/>
</dbReference>
<keyword evidence="2" id="KW-0963">Cytoplasm</keyword>
<evidence type="ECO:0008006" key="9">
    <source>
        <dbReference type="Google" id="ProtNLM"/>
    </source>
</evidence>
<comment type="subcellular location">
    <subcellularLocation>
        <location evidence="1">Cytoplasm</location>
        <location evidence="1">Cytoskeleton</location>
    </subcellularLocation>
</comment>
<proteinExistence type="predicted"/>
<accession>A0A814H3J7</accession>
<keyword evidence="8" id="KW-1185">Reference proteome</keyword>
<dbReference type="EMBL" id="CAJNOL010000537">
    <property type="protein sequence ID" value="CAF1107301.1"/>
    <property type="molecule type" value="Genomic_DNA"/>
</dbReference>
<dbReference type="Proteomes" id="UP000663854">
    <property type="component" value="Unassembled WGS sequence"/>
</dbReference>
<dbReference type="EMBL" id="CAJNOH010000338">
    <property type="protein sequence ID" value="CAF1005253.1"/>
    <property type="molecule type" value="Genomic_DNA"/>
</dbReference>
<evidence type="ECO:0000256" key="3">
    <source>
        <dbReference type="ARBA" id="ARBA00023212"/>
    </source>
</evidence>
<dbReference type="Proteomes" id="UP000663870">
    <property type="component" value="Unassembled WGS sequence"/>
</dbReference>
<dbReference type="InterPro" id="IPR001611">
    <property type="entry name" value="Leu-rich_rpt"/>
</dbReference>
<feature type="region of interest" description="Disordered" evidence="4">
    <location>
        <begin position="1"/>
        <end position="33"/>
    </location>
</feature>
<reference evidence="5" key="1">
    <citation type="submission" date="2021-02" db="EMBL/GenBank/DDBJ databases">
        <authorList>
            <person name="Nowell W R."/>
        </authorList>
    </citation>
    <scope>NUCLEOTIDE SEQUENCE</scope>
</reference>
<comment type="caution">
    <text evidence="5">The sequence shown here is derived from an EMBL/GenBank/DDBJ whole genome shotgun (WGS) entry which is preliminary data.</text>
</comment>
<evidence type="ECO:0000256" key="4">
    <source>
        <dbReference type="SAM" id="MobiDB-lite"/>
    </source>
</evidence>
<evidence type="ECO:0000256" key="1">
    <source>
        <dbReference type="ARBA" id="ARBA00004245"/>
    </source>
</evidence>
<keyword evidence="3" id="KW-0206">Cytoskeleton</keyword>
<protein>
    <recommendedName>
        <fullName evidence="9">T-complex-associated testis-expressed protein 1</fullName>
    </recommendedName>
</protein>
<name>A0A814H3J7_9BILA</name>
<dbReference type="GO" id="GO:0005856">
    <property type="term" value="C:cytoskeleton"/>
    <property type="evidence" value="ECO:0007669"/>
    <property type="project" value="UniProtKB-SubCell"/>
</dbReference>
<dbReference type="SUPFAM" id="SSF52047">
    <property type="entry name" value="RNI-like"/>
    <property type="match status" value="1"/>
</dbReference>
<evidence type="ECO:0000256" key="2">
    <source>
        <dbReference type="ARBA" id="ARBA00022490"/>
    </source>
</evidence>
<dbReference type="PANTHER" id="PTHR24107:SF20">
    <property type="entry name" value="DYNEIN REGULATORY COMPLEX SUBUNIT 5"/>
    <property type="match status" value="1"/>
</dbReference>
<evidence type="ECO:0000313" key="8">
    <source>
        <dbReference type="Proteomes" id="UP000663870"/>
    </source>
</evidence>
<evidence type="ECO:0000313" key="5">
    <source>
        <dbReference type="EMBL" id="CAF1005253.1"/>
    </source>
</evidence>
<gene>
    <name evidence="6" type="ORF">JXQ802_LOCUS19510</name>
    <name evidence="5" type="ORF">PYM288_LOCUS14822</name>
</gene>
<sequence length="505" mass="58176">MTEETTNLAPPVDNTVVPPITETQPVTDENLRSPTEDAIQTEIKYSMLNPELKPVRRIIADDLEWSLRIVPALTDLALNSLVKSFDTNPKYNELLDKHRNQLLKSLPTHVPLKVTAPLVEDENYWQKCCKEKWPICDIKQYDNSWKRFYFEKHIEEIIENFVPSQTDTKQLFEYVNLGAQYVKRLDIKQLLPPVEMQDKILQNEDEFFDDDEDNDLNDGRDAELKKPLCDHFDFTELIKRLPNLEELHLVYGVKGCGMNFDWNMFEFTKKDCQILAKSVQQCKTLRVLHLHRSKVDDLKIRMLIRDGLLDHPTLEELNLEHNQISDRGCRAIAKLLNGHSKLFRLNLCNNLIGPQGAQAIAYGVTKSATIEYLNLRLNRIGDEGGQAICLALLINQSLCELNLSSNNLSEPTGNKLAEILNRNKSLLKIDMSANRLGGDIGKSLQEGLQDNSTLLYFDLRMTECGQESEYIINQKLKANREQDRLIRIQEKNSHDTKGRTYSHLF</sequence>
<organism evidence="5 7">
    <name type="scientific">Rotaria sordida</name>
    <dbReference type="NCBI Taxonomy" id="392033"/>
    <lineage>
        <taxon>Eukaryota</taxon>
        <taxon>Metazoa</taxon>
        <taxon>Spiralia</taxon>
        <taxon>Gnathifera</taxon>
        <taxon>Rotifera</taxon>
        <taxon>Eurotatoria</taxon>
        <taxon>Bdelloidea</taxon>
        <taxon>Philodinida</taxon>
        <taxon>Philodinidae</taxon>
        <taxon>Rotaria</taxon>
    </lineage>
</organism>
<dbReference type="SMART" id="SM00368">
    <property type="entry name" value="LRR_RI"/>
    <property type="match status" value="5"/>
</dbReference>